<feature type="non-terminal residue" evidence="2">
    <location>
        <position position="1"/>
    </location>
</feature>
<organism evidence="2 3">
    <name type="scientific">Mesorhabditis spiculigera</name>
    <dbReference type="NCBI Taxonomy" id="96644"/>
    <lineage>
        <taxon>Eukaryota</taxon>
        <taxon>Metazoa</taxon>
        <taxon>Ecdysozoa</taxon>
        <taxon>Nematoda</taxon>
        <taxon>Chromadorea</taxon>
        <taxon>Rhabditida</taxon>
        <taxon>Rhabditina</taxon>
        <taxon>Rhabditomorpha</taxon>
        <taxon>Rhabditoidea</taxon>
        <taxon>Rhabditidae</taxon>
        <taxon>Mesorhabditinae</taxon>
        <taxon>Mesorhabditis</taxon>
    </lineage>
</organism>
<name>A0AA36FW39_9BILA</name>
<proteinExistence type="predicted"/>
<feature type="domain" description="C-type lectin" evidence="1">
    <location>
        <begin position="63"/>
        <end position="125"/>
    </location>
</feature>
<comment type="caution">
    <text evidence="2">The sequence shown here is derived from an EMBL/GenBank/DDBJ whole genome shotgun (WGS) entry which is preliminary data.</text>
</comment>
<dbReference type="SUPFAM" id="SSF56436">
    <property type="entry name" value="C-type lectin-like"/>
    <property type="match status" value="2"/>
</dbReference>
<dbReference type="AlphaFoldDB" id="A0AA36FW39"/>
<sequence>MEETNENQERIYRWRDGTEVKYENWKKGQPSGTDRYCMVISRNGEWINRRCSQNYQGVCQRAVGAQEARNLTYEWTDGSEGKFFYWVVNEPKGDECAQIITEGIRRWHHRWDDIACTQKRASICKKSAYIYA</sequence>
<evidence type="ECO:0000313" key="2">
    <source>
        <dbReference type="EMBL" id="CAJ0569049.1"/>
    </source>
</evidence>
<dbReference type="PANTHER" id="PTHR22803">
    <property type="entry name" value="MANNOSE, PHOSPHOLIPASE, LECTIN RECEPTOR RELATED"/>
    <property type="match status" value="1"/>
</dbReference>
<dbReference type="InterPro" id="IPR050111">
    <property type="entry name" value="C-type_lectin/snaclec_domain"/>
</dbReference>
<reference evidence="2" key="1">
    <citation type="submission" date="2023-06" db="EMBL/GenBank/DDBJ databases">
        <authorList>
            <person name="Delattre M."/>
        </authorList>
    </citation>
    <scope>NUCLEOTIDE SEQUENCE</scope>
    <source>
        <strain evidence="2">AF72</strain>
    </source>
</reference>
<dbReference type="Proteomes" id="UP001177023">
    <property type="component" value="Unassembled WGS sequence"/>
</dbReference>
<dbReference type="EMBL" id="CATQJA010001898">
    <property type="protein sequence ID" value="CAJ0569049.1"/>
    <property type="molecule type" value="Genomic_DNA"/>
</dbReference>
<dbReference type="Pfam" id="PF00059">
    <property type="entry name" value="Lectin_C"/>
    <property type="match status" value="2"/>
</dbReference>
<feature type="domain" description="C-type lectin" evidence="1">
    <location>
        <begin position="1"/>
        <end position="60"/>
    </location>
</feature>
<evidence type="ECO:0000259" key="1">
    <source>
        <dbReference type="PROSITE" id="PS50041"/>
    </source>
</evidence>
<dbReference type="PROSITE" id="PS50041">
    <property type="entry name" value="C_TYPE_LECTIN_2"/>
    <property type="match status" value="2"/>
</dbReference>
<protein>
    <recommendedName>
        <fullName evidence="1">C-type lectin domain-containing protein</fullName>
    </recommendedName>
</protein>
<dbReference type="InterPro" id="IPR001304">
    <property type="entry name" value="C-type_lectin-like"/>
</dbReference>
<dbReference type="Gene3D" id="3.10.100.10">
    <property type="entry name" value="Mannose-Binding Protein A, subunit A"/>
    <property type="match status" value="2"/>
</dbReference>
<evidence type="ECO:0000313" key="3">
    <source>
        <dbReference type="Proteomes" id="UP001177023"/>
    </source>
</evidence>
<accession>A0AA36FW39</accession>
<keyword evidence="3" id="KW-1185">Reference proteome</keyword>
<dbReference type="InterPro" id="IPR016187">
    <property type="entry name" value="CTDL_fold"/>
</dbReference>
<gene>
    <name evidence="2" type="ORF">MSPICULIGERA_LOCUS7546</name>
</gene>
<dbReference type="InterPro" id="IPR016186">
    <property type="entry name" value="C-type_lectin-like/link_sf"/>
</dbReference>